<keyword evidence="4" id="KW-1185">Reference proteome</keyword>
<feature type="transmembrane region" description="Helical" evidence="1">
    <location>
        <begin position="221"/>
        <end position="245"/>
    </location>
</feature>
<sequence>MPPTWTDSLMLGIQLFILVAVLLVFLDTWHRRRGTKSEGWRRINAGIVGVLLIAIGSTIGQMFLSARTELECRILHHIAGTMWNTCVPFVRILFIARLIEINKLPREWERNVDYGLLVTAFVLWIVAVVLLNMSIRAAVIDDICIAVLDPAVTAYTIVSPAVIDIATNVRLWLVHMQALQRNAFRLLITTTFAFCLASCVLSLFSVLIILCAIPLDPAFYTVWLTFQQAFDACSIALPSVIVRFARGQGQLHKTNPMVVHHAAQLAAMPSLKPFQFGTSR</sequence>
<gene>
    <name evidence="2" type="ORF">PBRA_001625</name>
    <name evidence="3" type="ORF">PLBR_LOCUS1150</name>
</gene>
<keyword evidence="1" id="KW-0472">Membrane</keyword>
<reference evidence="3 5" key="2">
    <citation type="submission" date="2018-03" db="EMBL/GenBank/DDBJ databases">
        <authorList>
            <person name="Fogelqvist J."/>
        </authorList>
    </citation>
    <scope>NUCLEOTIDE SEQUENCE [LARGE SCALE GENOMIC DNA]</scope>
</reference>
<accession>A0A0G4IZS5</accession>
<dbReference type="AlphaFoldDB" id="A0A0G4IZS5"/>
<protein>
    <submittedName>
        <fullName evidence="2">Uncharacterized protein</fullName>
    </submittedName>
</protein>
<name>A0A0G4IZS5_PLABS</name>
<dbReference type="EMBL" id="OVEO01000002">
    <property type="protein sequence ID" value="SPQ93935.1"/>
    <property type="molecule type" value="Genomic_DNA"/>
</dbReference>
<dbReference type="EMBL" id="CDSF01000101">
    <property type="protein sequence ID" value="CEP00571.1"/>
    <property type="molecule type" value="Genomic_DNA"/>
</dbReference>
<evidence type="ECO:0000256" key="1">
    <source>
        <dbReference type="SAM" id="Phobius"/>
    </source>
</evidence>
<organism evidence="2 4">
    <name type="scientific">Plasmodiophora brassicae</name>
    <name type="common">Clubroot disease agent</name>
    <dbReference type="NCBI Taxonomy" id="37360"/>
    <lineage>
        <taxon>Eukaryota</taxon>
        <taxon>Sar</taxon>
        <taxon>Rhizaria</taxon>
        <taxon>Endomyxa</taxon>
        <taxon>Phytomyxea</taxon>
        <taxon>Plasmodiophorida</taxon>
        <taxon>Plasmodiophoridae</taxon>
        <taxon>Plasmodiophora</taxon>
    </lineage>
</organism>
<feature type="transmembrane region" description="Helical" evidence="1">
    <location>
        <begin position="186"/>
        <end position="215"/>
    </location>
</feature>
<evidence type="ECO:0000313" key="4">
    <source>
        <dbReference type="Proteomes" id="UP000039324"/>
    </source>
</evidence>
<evidence type="ECO:0000313" key="2">
    <source>
        <dbReference type="EMBL" id="CEP00571.1"/>
    </source>
</evidence>
<feature type="transmembrane region" description="Helical" evidence="1">
    <location>
        <begin position="12"/>
        <end position="30"/>
    </location>
</feature>
<feature type="transmembrane region" description="Helical" evidence="1">
    <location>
        <begin position="114"/>
        <end position="135"/>
    </location>
</feature>
<feature type="transmembrane region" description="Helical" evidence="1">
    <location>
        <begin position="42"/>
        <end position="62"/>
    </location>
</feature>
<reference evidence="2 4" key="1">
    <citation type="submission" date="2015-02" db="EMBL/GenBank/DDBJ databases">
        <authorList>
            <person name="Chooi Y.-H."/>
        </authorList>
    </citation>
    <scope>NUCLEOTIDE SEQUENCE [LARGE SCALE GENOMIC DNA]</scope>
    <source>
        <strain evidence="2">E3</strain>
    </source>
</reference>
<dbReference type="Proteomes" id="UP000039324">
    <property type="component" value="Unassembled WGS sequence"/>
</dbReference>
<evidence type="ECO:0000313" key="3">
    <source>
        <dbReference type="EMBL" id="SPQ93935.1"/>
    </source>
</evidence>
<keyword evidence="1" id="KW-0812">Transmembrane</keyword>
<proteinExistence type="predicted"/>
<feature type="transmembrane region" description="Helical" evidence="1">
    <location>
        <begin position="74"/>
        <end position="94"/>
    </location>
</feature>
<keyword evidence="3" id="KW-0496">Mitochondrion</keyword>
<keyword evidence="1" id="KW-1133">Transmembrane helix</keyword>
<evidence type="ECO:0000313" key="5">
    <source>
        <dbReference type="Proteomes" id="UP000290189"/>
    </source>
</evidence>
<dbReference type="Proteomes" id="UP000290189">
    <property type="component" value="Unassembled WGS sequence"/>
</dbReference>
<feature type="transmembrane region" description="Helical" evidence="1">
    <location>
        <begin position="155"/>
        <end position="174"/>
    </location>
</feature>
<geneLocation type="mitochondrion" evidence="3"/>